<keyword evidence="2" id="KW-0812">Transmembrane</keyword>
<dbReference type="InterPro" id="IPR013248">
    <property type="entry name" value="Psh3/Shr3"/>
</dbReference>
<dbReference type="SMART" id="SM00786">
    <property type="entry name" value="SHR3_chaperone"/>
    <property type="match status" value="1"/>
</dbReference>
<comment type="caution">
    <text evidence="3">The sequence shown here is derived from an EMBL/GenBank/DDBJ whole genome shotgun (WGS) entry which is preliminary data.</text>
</comment>
<dbReference type="PIRSF" id="PIRSF029187">
    <property type="entry name" value="Shr3_AAP_chap"/>
    <property type="match status" value="1"/>
</dbReference>
<feature type="compositionally biased region" description="Low complexity" evidence="1">
    <location>
        <begin position="193"/>
        <end position="202"/>
    </location>
</feature>
<dbReference type="OrthoDB" id="5229808at2759"/>
<evidence type="ECO:0008006" key="5">
    <source>
        <dbReference type="Google" id="ProtNLM"/>
    </source>
</evidence>
<name>A0A9P7B2B6_MAUEX</name>
<keyword evidence="4" id="KW-1185">Reference proteome</keyword>
<sequence>MLPYKALCSLGSALVLISTSFIMGVFYSNLAYEYKILFQPASVTPEDFTRTLQHYQFLNEVGHPLLYILAFIAFLGLVGHMIRLYKPNEDLKMFEYASLGMFVMGVCVFITNIKTGIECSLTGNWGEVSENQGIAVIGSSNIILLCVFFGVILLQAGLWWATFDLDTRMQQFIAEESAASKKEQPATSKKGKNTSTGSKKTN</sequence>
<reference evidence="3 4" key="1">
    <citation type="submission" date="2020-11" db="EMBL/GenBank/DDBJ databases">
        <title>Kefir isolates.</title>
        <authorList>
            <person name="Marcisauskas S."/>
            <person name="Kim Y."/>
            <person name="Blasche S."/>
        </authorList>
    </citation>
    <scope>NUCLEOTIDE SEQUENCE [LARGE SCALE GENOMIC DNA]</scope>
    <source>
        <strain evidence="3 4">OG2</strain>
    </source>
</reference>
<dbReference type="GO" id="GO:0006888">
    <property type="term" value="P:endoplasmic reticulum to Golgi vesicle-mediated transport"/>
    <property type="evidence" value="ECO:0007669"/>
    <property type="project" value="TreeGrafter"/>
</dbReference>
<dbReference type="GO" id="GO:0051082">
    <property type="term" value="F:unfolded protein binding"/>
    <property type="evidence" value="ECO:0007669"/>
    <property type="project" value="TreeGrafter"/>
</dbReference>
<evidence type="ECO:0000256" key="1">
    <source>
        <dbReference type="SAM" id="MobiDB-lite"/>
    </source>
</evidence>
<dbReference type="GO" id="GO:0005789">
    <property type="term" value="C:endoplasmic reticulum membrane"/>
    <property type="evidence" value="ECO:0007669"/>
    <property type="project" value="TreeGrafter"/>
</dbReference>
<feature type="transmembrane region" description="Helical" evidence="2">
    <location>
        <begin position="65"/>
        <end position="82"/>
    </location>
</feature>
<accession>A0A9P7B2B6</accession>
<protein>
    <recommendedName>
        <fullName evidence="5">Shr3 amino acid permease chaperone</fullName>
    </recommendedName>
</protein>
<keyword evidence="2" id="KW-1133">Transmembrane helix</keyword>
<feature type="region of interest" description="Disordered" evidence="1">
    <location>
        <begin position="176"/>
        <end position="202"/>
    </location>
</feature>
<evidence type="ECO:0000313" key="4">
    <source>
        <dbReference type="Proteomes" id="UP000750334"/>
    </source>
</evidence>
<proteinExistence type="predicted"/>
<evidence type="ECO:0000313" key="3">
    <source>
        <dbReference type="EMBL" id="KAG0654494.1"/>
    </source>
</evidence>
<dbReference type="EMBL" id="PUHR01000339">
    <property type="protein sequence ID" value="KAG0654494.1"/>
    <property type="molecule type" value="Genomic_DNA"/>
</dbReference>
<keyword evidence="2" id="KW-0472">Membrane</keyword>
<feature type="transmembrane region" description="Helical" evidence="2">
    <location>
        <begin position="94"/>
        <end position="113"/>
    </location>
</feature>
<dbReference type="Pfam" id="PF08229">
    <property type="entry name" value="SHR3_chaperone"/>
    <property type="match status" value="1"/>
</dbReference>
<dbReference type="PANTHER" id="PTHR28228">
    <property type="entry name" value="SECRETORY COMPONENT PROTEIN SHR3"/>
    <property type="match status" value="1"/>
</dbReference>
<feature type="transmembrane region" description="Helical" evidence="2">
    <location>
        <begin position="7"/>
        <end position="27"/>
    </location>
</feature>
<organism evidence="3 4">
    <name type="scientific">Maudiozyma exigua</name>
    <name type="common">Yeast</name>
    <name type="synonym">Kazachstania exigua</name>
    <dbReference type="NCBI Taxonomy" id="34358"/>
    <lineage>
        <taxon>Eukaryota</taxon>
        <taxon>Fungi</taxon>
        <taxon>Dikarya</taxon>
        <taxon>Ascomycota</taxon>
        <taxon>Saccharomycotina</taxon>
        <taxon>Saccharomycetes</taxon>
        <taxon>Saccharomycetales</taxon>
        <taxon>Saccharomycetaceae</taxon>
        <taxon>Maudiozyma</taxon>
    </lineage>
</organism>
<feature type="transmembrane region" description="Helical" evidence="2">
    <location>
        <begin position="133"/>
        <end position="161"/>
    </location>
</feature>
<gene>
    <name evidence="3" type="ORF">C6P45_003360</name>
</gene>
<dbReference type="AlphaFoldDB" id="A0A9P7B2B6"/>
<dbReference type="PANTHER" id="PTHR28228:SF1">
    <property type="entry name" value="SECRETORY COMPONENT PROTEIN SHR3"/>
    <property type="match status" value="1"/>
</dbReference>
<evidence type="ECO:0000256" key="2">
    <source>
        <dbReference type="SAM" id="Phobius"/>
    </source>
</evidence>
<dbReference type="Proteomes" id="UP000750334">
    <property type="component" value="Unassembled WGS sequence"/>
</dbReference>